<evidence type="ECO:0000259" key="1">
    <source>
        <dbReference type="Pfam" id="PF01965"/>
    </source>
</evidence>
<dbReference type="Pfam" id="PF01965">
    <property type="entry name" value="DJ-1_PfpI"/>
    <property type="match status" value="1"/>
</dbReference>
<evidence type="ECO:0000313" key="2">
    <source>
        <dbReference type="EMBL" id="KQH84115.1"/>
    </source>
</evidence>
<name>A0A0Q2S9W7_VIBFU</name>
<dbReference type="EMBL" id="LKHS01000022">
    <property type="protein sequence ID" value="KQH84115.1"/>
    <property type="molecule type" value="Genomic_DNA"/>
</dbReference>
<accession>A0A0Q2S9W7</accession>
<comment type="caution">
    <text evidence="2">The sequence shown here is derived from an EMBL/GenBank/DDBJ whole genome shotgun (WGS) entry which is preliminary data.</text>
</comment>
<keyword evidence="2" id="KW-0808">Transferase</keyword>
<dbReference type="Gene3D" id="3.40.50.880">
    <property type="match status" value="1"/>
</dbReference>
<sequence length="193" mass="21221">MNIAIYIYDEAEVLDFSGPFEVLSTAKRLADNDWRVFFVAQHDTLVSARGGYGVNPHYCFQNHPPIDVLIVVGGVHTAELNKPEVVDWIRAVARDASEVASVCTGAFLLAKAGVVTDQSVTTHWEDIADLKAMFPALDVQAQVRWVRSGNITTSAGISAGIDMSLYLVSVLDSMALAERTANQMEYDWNKTQQ</sequence>
<dbReference type="PANTHER" id="PTHR43130:SF14">
    <property type="entry name" value="DJ-1_PFPI DOMAIN-CONTAINING PROTEIN"/>
    <property type="match status" value="1"/>
</dbReference>
<keyword evidence="3" id="KW-1185">Reference proteome</keyword>
<proteinExistence type="predicted"/>
<dbReference type="GO" id="GO:0016740">
    <property type="term" value="F:transferase activity"/>
    <property type="evidence" value="ECO:0007669"/>
    <property type="project" value="UniProtKB-KW"/>
</dbReference>
<dbReference type="AlphaFoldDB" id="A0A0Q2S9W7"/>
<reference evidence="2 3" key="1">
    <citation type="submission" date="2015-08" db="EMBL/GenBank/DDBJ databases">
        <title>Antibacterial properties of a collection of Vibrionaceae strains.</title>
        <authorList>
            <person name="Giubergia S."/>
        </authorList>
    </citation>
    <scope>NUCLEOTIDE SEQUENCE [LARGE SCALE GENOMIC DNA]</scope>
    <source>
        <strain evidence="2 3">S0821</strain>
    </source>
</reference>
<dbReference type="InterPro" id="IPR052158">
    <property type="entry name" value="INH-QAR"/>
</dbReference>
<protein>
    <submittedName>
        <fullName evidence="2">Glutamine amidotransferase</fullName>
    </submittedName>
</protein>
<keyword evidence="2" id="KW-0315">Glutamine amidotransferase</keyword>
<dbReference type="InterPro" id="IPR029062">
    <property type="entry name" value="Class_I_gatase-like"/>
</dbReference>
<feature type="domain" description="DJ-1/PfpI" evidence="1">
    <location>
        <begin position="2"/>
        <end position="168"/>
    </location>
</feature>
<dbReference type="SUPFAM" id="SSF52317">
    <property type="entry name" value="Class I glutamine amidotransferase-like"/>
    <property type="match status" value="1"/>
</dbReference>
<dbReference type="InterPro" id="IPR002818">
    <property type="entry name" value="DJ-1/PfpI"/>
</dbReference>
<dbReference type="GO" id="GO:0006355">
    <property type="term" value="P:regulation of DNA-templated transcription"/>
    <property type="evidence" value="ECO:0007669"/>
    <property type="project" value="TreeGrafter"/>
</dbReference>
<organism evidence="2 3">
    <name type="scientific">Vibrio furnissii</name>
    <dbReference type="NCBI Taxonomy" id="29494"/>
    <lineage>
        <taxon>Bacteria</taxon>
        <taxon>Pseudomonadati</taxon>
        <taxon>Pseudomonadota</taxon>
        <taxon>Gammaproteobacteria</taxon>
        <taxon>Vibrionales</taxon>
        <taxon>Vibrionaceae</taxon>
        <taxon>Vibrio</taxon>
    </lineage>
</organism>
<dbReference type="RefSeq" id="WP_055466994.1">
    <property type="nucleotide sequence ID" value="NZ_CP089605.1"/>
</dbReference>
<dbReference type="PANTHER" id="PTHR43130">
    <property type="entry name" value="ARAC-FAMILY TRANSCRIPTIONAL REGULATOR"/>
    <property type="match status" value="1"/>
</dbReference>
<evidence type="ECO:0000313" key="3">
    <source>
        <dbReference type="Proteomes" id="UP000051221"/>
    </source>
</evidence>
<gene>
    <name evidence="2" type="ORF">AMR76_19930</name>
</gene>
<dbReference type="CDD" id="cd03139">
    <property type="entry name" value="GATase1_PfpI_2"/>
    <property type="match status" value="1"/>
</dbReference>
<dbReference type="InParanoid" id="A0A0Q2S9W7"/>
<dbReference type="Proteomes" id="UP000051221">
    <property type="component" value="Unassembled WGS sequence"/>
</dbReference>